<dbReference type="Proteomes" id="UP001239215">
    <property type="component" value="Unassembled WGS sequence"/>
</dbReference>
<evidence type="ECO:0008006" key="4">
    <source>
        <dbReference type="Google" id="ProtNLM"/>
    </source>
</evidence>
<organism evidence="2 3">
    <name type="scientific">Nocardioides zeae</name>
    <dbReference type="NCBI Taxonomy" id="1457234"/>
    <lineage>
        <taxon>Bacteria</taxon>
        <taxon>Bacillati</taxon>
        <taxon>Actinomycetota</taxon>
        <taxon>Actinomycetes</taxon>
        <taxon>Propionibacteriales</taxon>
        <taxon>Nocardioidaceae</taxon>
        <taxon>Nocardioides</taxon>
    </lineage>
</organism>
<dbReference type="EMBL" id="JAUTAN010000001">
    <property type="protein sequence ID" value="MDQ1103395.1"/>
    <property type="molecule type" value="Genomic_DNA"/>
</dbReference>
<evidence type="ECO:0000256" key="1">
    <source>
        <dbReference type="SAM" id="SignalP"/>
    </source>
</evidence>
<reference evidence="2" key="1">
    <citation type="submission" date="2023-07" db="EMBL/GenBank/DDBJ databases">
        <title>Functional and genomic diversity of the sorghum phyllosphere microbiome.</title>
        <authorList>
            <person name="Shade A."/>
        </authorList>
    </citation>
    <scope>NUCLEOTIDE SEQUENCE</scope>
    <source>
        <strain evidence="2">SORGH_AS_1067</strain>
    </source>
</reference>
<keyword evidence="1" id="KW-0732">Signal</keyword>
<evidence type="ECO:0000313" key="2">
    <source>
        <dbReference type="EMBL" id="MDQ1103395.1"/>
    </source>
</evidence>
<gene>
    <name evidence="2" type="ORF">QE405_000679</name>
</gene>
<evidence type="ECO:0000313" key="3">
    <source>
        <dbReference type="Proteomes" id="UP001239215"/>
    </source>
</evidence>
<proteinExistence type="predicted"/>
<comment type="caution">
    <text evidence="2">The sequence shown here is derived from an EMBL/GenBank/DDBJ whole genome shotgun (WGS) entry which is preliminary data.</text>
</comment>
<feature type="chain" id="PRO_5042461054" description="Lipoprotein" evidence="1">
    <location>
        <begin position="22"/>
        <end position="173"/>
    </location>
</feature>
<dbReference type="PROSITE" id="PS51257">
    <property type="entry name" value="PROKAR_LIPOPROTEIN"/>
    <property type="match status" value="1"/>
</dbReference>
<dbReference type="RefSeq" id="WP_307198816.1">
    <property type="nucleotide sequence ID" value="NZ_JAUTAN010000001.1"/>
</dbReference>
<feature type="signal peptide" evidence="1">
    <location>
        <begin position="1"/>
        <end position="21"/>
    </location>
</feature>
<dbReference type="AlphaFoldDB" id="A0AAJ1U0A2"/>
<name>A0AAJ1U0A2_9ACTN</name>
<accession>A0AAJ1U0A2</accession>
<protein>
    <recommendedName>
        <fullName evidence="4">Lipoprotein</fullName>
    </recommendedName>
</protein>
<sequence>MSVRHTLVVACALACATTVTACGGSSEQEAAGLTADDAAFDGLDRAVVEEVLANPDAVGKIEDEASSSAAASMAQGITINFIVCRRVAVDYRTWVTTGGVPTLASLPEPTRPQQPFYGDWQRMHDDLAALYASGDPAQVRGFLTGESSCGHWIPAEPGDVSGPTVEDVVGEIG</sequence>